<dbReference type="Pfam" id="PF04290">
    <property type="entry name" value="DctQ"/>
    <property type="match status" value="1"/>
</dbReference>
<keyword evidence="13" id="KW-1185">Reference proteome</keyword>
<evidence type="ECO:0000256" key="3">
    <source>
        <dbReference type="ARBA" id="ARBA00022475"/>
    </source>
</evidence>
<keyword evidence="5 9" id="KW-0812">Transmembrane</keyword>
<keyword evidence="2 9" id="KW-0813">Transport</keyword>
<dbReference type="Proteomes" id="UP000028680">
    <property type="component" value="Chromosome"/>
</dbReference>
<evidence type="ECO:0000313" key="13">
    <source>
        <dbReference type="Proteomes" id="UP000028680"/>
    </source>
</evidence>
<name>A0AAN0RJH1_9RHOB</name>
<evidence type="ECO:0000259" key="11">
    <source>
        <dbReference type="Pfam" id="PF04290"/>
    </source>
</evidence>
<accession>A0AAN0RJH1</accession>
<feature type="transmembrane region" description="Helical" evidence="9">
    <location>
        <begin position="132"/>
        <end position="154"/>
    </location>
</feature>
<keyword evidence="3" id="KW-1003">Cell membrane</keyword>
<evidence type="ECO:0000256" key="9">
    <source>
        <dbReference type="RuleBase" id="RU369079"/>
    </source>
</evidence>
<comment type="subcellular location">
    <subcellularLocation>
        <location evidence="1 9">Cell inner membrane</location>
        <topology evidence="1 9">Multi-pass membrane protein</topology>
    </subcellularLocation>
</comment>
<comment type="similarity">
    <text evidence="8 9">Belongs to the TRAP transporter small permease family.</text>
</comment>
<comment type="function">
    <text evidence="9">Part of the tripartite ATP-independent periplasmic (TRAP) transport system.</text>
</comment>
<sequence length="205" mass="23582">MVIKLVHAIEGLNIWVGRAFGWCILILTLSVSYEVFMRYVLNAPTVWAFDMMVQMYGALFLMAGPYALAQDTHVRGDVVYRLFSVRWQARVDFLLYLLFFFPGILALFWYGWEIASDSWRYKEVSWNSPARIQIYFFKTLIPLAGALLLVQGVAELIRCWTAMKTGQWMERLSDVRETEDMLMDSDDLTIPSPLSGGEPSSRGSH</sequence>
<evidence type="ECO:0000256" key="5">
    <source>
        <dbReference type="ARBA" id="ARBA00022692"/>
    </source>
</evidence>
<dbReference type="AlphaFoldDB" id="A0AAN0RJH1"/>
<reference evidence="12 13" key="1">
    <citation type="journal article" date="2014" name="ISME J.">
        <title>Adaptation of an abundant Roseobacter RCA organism to pelagic systems revealed by genomic and transcriptomic analyses.</title>
        <authorList>
            <person name="Voget S."/>
            <person name="Wemheuer B."/>
            <person name="Brinkhoff T."/>
            <person name="Vollmers J."/>
            <person name="Dietrich S."/>
            <person name="Giebel H.A."/>
            <person name="Beardsley C."/>
            <person name="Sardemann C."/>
            <person name="Bakenhus I."/>
            <person name="Billerbeck S."/>
            <person name="Daniel R."/>
            <person name="Simon M."/>
        </authorList>
    </citation>
    <scope>NUCLEOTIDE SEQUENCE [LARGE SCALE GENOMIC DNA]</scope>
    <source>
        <strain evidence="12 13">RCA23</strain>
    </source>
</reference>
<dbReference type="KEGG" id="ptp:RCA23_c17520"/>
<dbReference type="InterPro" id="IPR055348">
    <property type="entry name" value="DctQ"/>
</dbReference>
<evidence type="ECO:0000256" key="10">
    <source>
        <dbReference type="SAM" id="MobiDB-lite"/>
    </source>
</evidence>
<gene>
    <name evidence="12" type="primary">dctQ8</name>
    <name evidence="12" type="ORF">RCA23_c17520</name>
</gene>
<proteinExistence type="inferred from homology"/>
<feature type="region of interest" description="Disordered" evidence="10">
    <location>
        <begin position="185"/>
        <end position="205"/>
    </location>
</feature>
<organism evidence="12 13">
    <name type="scientific">Planktomarina temperata RCA23</name>
    <dbReference type="NCBI Taxonomy" id="666509"/>
    <lineage>
        <taxon>Bacteria</taxon>
        <taxon>Pseudomonadati</taxon>
        <taxon>Pseudomonadota</taxon>
        <taxon>Alphaproteobacteria</taxon>
        <taxon>Rhodobacterales</taxon>
        <taxon>Paracoccaceae</taxon>
        <taxon>Planktomarina</taxon>
    </lineage>
</organism>
<dbReference type="PANTHER" id="PTHR35011:SF4">
    <property type="entry name" value="SLL1102 PROTEIN"/>
    <property type="match status" value="1"/>
</dbReference>
<keyword evidence="6 9" id="KW-1133">Transmembrane helix</keyword>
<comment type="subunit">
    <text evidence="9">The complex comprises the extracytoplasmic solute receptor protein and the two transmembrane proteins.</text>
</comment>
<dbReference type="GO" id="GO:0005886">
    <property type="term" value="C:plasma membrane"/>
    <property type="evidence" value="ECO:0007669"/>
    <property type="project" value="UniProtKB-SubCell"/>
</dbReference>
<evidence type="ECO:0000256" key="8">
    <source>
        <dbReference type="ARBA" id="ARBA00038436"/>
    </source>
</evidence>
<evidence type="ECO:0000256" key="7">
    <source>
        <dbReference type="ARBA" id="ARBA00023136"/>
    </source>
</evidence>
<evidence type="ECO:0000256" key="4">
    <source>
        <dbReference type="ARBA" id="ARBA00022519"/>
    </source>
</evidence>
<feature type="transmembrane region" description="Helical" evidence="9">
    <location>
        <begin position="12"/>
        <end position="33"/>
    </location>
</feature>
<feature type="transmembrane region" description="Helical" evidence="9">
    <location>
        <begin position="53"/>
        <end position="72"/>
    </location>
</feature>
<evidence type="ECO:0000256" key="1">
    <source>
        <dbReference type="ARBA" id="ARBA00004429"/>
    </source>
</evidence>
<dbReference type="InterPro" id="IPR007387">
    <property type="entry name" value="TRAP_DctQ"/>
</dbReference>
<evidence type="ECO:0000256" key="2">
    <source>
        <dbReference type="ARBA" id="ARBA00022448"/>
    </source>
</evidence>
<protein>
    <recommendedName>
        <fullName evidence="9">TRAP transporter small permease protein</fullName>
    </recommendedName>
</protein>
<keyword evidence="4 9" id="KW-0997">Cell inner membrane</keyword>
<feature type="transmembrane region" description="Helical" evidence="9">
    <location>
        <begin position="93"/>
        <end position="112"/>
    </location>
</feature>
<evidence type="ECO:0000256" key="6">
    <source>
        <dbReference type="ARBA" id="ARBA00022989"/>
    </source>
</evidence>
<feature type="domain" description="Tripartite ATP-independent periplasmic transporters DctQ component" evidence="11">
    <location>
        <begin position="27"/>
        <end position="161"/>
    </location>
</feature>
<dbReference type="PANTHER" id="PTHR35011">
    <property type="entry name" value="2,3-DIKETO-L-GULONATE TRAP TRANSPORTER SMALL PERMEASE PROTEIN YIAM"/>
    <property type="match status" value="1"/>
</dbReference>
<dbReference type="EMBL" id="CP003984">
    <property type="protein sequence ID" value="AII87286.1"/>
    <property type="molecule type" value="Genomic_DNA"/>
</dbReference>
<dbReference type="GO" id="GO:0022857">
    <property type="term" value="F:transmembrane transporter activity"/>
    <property type="evidence" value="ECO:0007669"/>
    <property type="project" value="UniProtKB-UniRule"/>
</dbReference>
<keyword evidence="7 9" id="KW-0472">Membrane</keyword>
<evidence type="ECO:0000313" key="12">
    <source>
        <dbReference type="EMBL" id="AII87286.1"/>
    </source>
</evidence>